<feature type="compositionally biased region" description="Polar residues" evidence="1">
    <location>
        <begin position="328"/>
        <end position="356"/>
    </location>
</feature>
<gene>
    <name evidence="2" type="ORF">Pfra01_002677900</name>
</gene>
<feature type="compositionally biased region" description="Polar residues" evidence="1">
    <location>
        <begin position="238"/>
        <end position="262"/>
    </location>
</feature>
<accession>A0A9W6YDS5</accession>
<name>A0A9W6YDS5_9STRA</name>
<keyword evidence="3" id="KW-1185">Reference proteome</keyword>
<dbReference type="Proteomes" id="UP001165121">
    <property type="component" value="Unassembled WGS sequence"/>
</dbReference>
<comment type="caution">
    <text evidence="2">The sequence shown here is derived from an EMBL/GenBank/DDBJ whole genome shotgun (WGS) entry which is preliminary data.</text>
</comment>
<evidence type="ECO:0000256" key="1">
    <source>
        <dbReference type="SAM" id="MobiDB-lite"/>
    </source>
</evidence>
<feature type="compositionally biased region" description="Basic and acidic residues" evidence="1">
    <location>
        <begin position="407"/>
        <end position="420"/>
    </location>
</feature>
<proteinExistence type="predicted"/>
<dbReference type="AlphaFoldDB" id="A0A9W6YDS5"/>
<dbReference type="EMBL" id="BSXT01005993">
    <property type="protein sequence ID" value="GMF61601.1"/>
    <property type="molecule type" value="Genomic_DNA"/>
</dbReference>
<feature type="compositionally biased region" description="Basic and acidic residues" evidence="1">
    <location>
        <begin position="357"/>
        <end position="371"/>
    </location>
</feature>
<organism evidence="2 3">
    <name type="scientific">Phytophthora fragariaefolia</name>
    <dbReference type="NCBI Taxonomy" id="1490495"/>
    <lineage>
        <taxon>Eukaryota</taxon>
        <taxon>Sar</taxon>
        <taxon>Stramenopiles</taxon>
        <taxon>Oomycota</taxon>
        <taxon>Peronosporomycetes</taxon>
        <taxon>Peronosporales</taxon>
        <taxon>Peronosporaceae</taxon>
        <taxon>Phytophthora</taxon>
    </lineage>
</organism>
<reference evidence="2" key="1">
    <citation type="submission" date="2023-04" db="EMBL/GenBank/DDBJ databases">
        <title>Phytophthora fragariaefolia NBRC 109709.</title>
        <authorList>
            <person name="Ichikawa N."/>
            <person name="Sato H."/>
            <person name="Tonouchi N."/>
        </authorList>
    </citation>
    <scope>NUCLEOTIDE SEQUENCE</scope>
    <source>
        <strain evidence="2">NBRC 109709</strain>
    </source>
</reference>
<dbReference type="OrthoDB" id="111084at2759"/>
<protein>
    <submittedName>
        <fullName evidence="2">Unnamed protein product</fullName>
    </submittedName>
</protein>
<evidence type="ECO:0000313" key="3">
    <source>
        <dbReference type="Proteomes" id="UP001165121"/>
    </source>
</evidence>
<feature type="region of interest" description="Disordered" evidence="1">
    <location>
        <begin position="234"/>
        <end position="420"/>
    </location>
</feature>
<feature type="region of interest" description="Disordered" evidence="1">
    <location>
        <begin position="1"/>
        <end position="26"/>
    </location>
</feature>
<sequence length="724" mass="79567">MKSVTSSVCNPEIAPRGQDYENPQARANRSSGIGVYTEGETQLISSICRAGFTPLRRDCHSHVHDSKFLRFQELEVEIEECQTEIGRLRAKLETTTGSPTVAGKLKVSSVPVTTNSTGGLVKNTRLEPIDMVADDSPDNRMSGGTPNSLAASRVLSSRSSSGQVRVVPLTKYDHREGFVSKTRRRALEAEYYKQVRLAQLEVECELEENLHIRAAREAKKLQAIDHSIRHVNFEADSARSQQEAAEVSSGMSNPAESPSTGDVDTDEPTHACEDPTPPNDVKQIAGQQKDNGMKSADPQLPEQLTEPGSGDQRAVNSIQFGETHDNDAQASNKTSIQYSGTDNGENGKSNYRNNLVSKEDNDQAHSKQKTYEDDEFNASDEDSKSNEPGPTHNVWNLDPSSQHSYHRKEISAHSDFRGENGSERSIWNVIPNIAVSGTSADDSVPINVDNPSEAIQHQEKSVSSEDINTHNVWNLDPNRSAPTTEALVATNDSSDVHNKLDEEANIIDHTEERNVWNLDPNPSAPTTEALVTANDSSDVHNKLDEEANIIDHTEERNVWNLDPNPSAPTTEALVTANDSSDVHNKLDEEANIIDHTEERNVWNLDPNPSAPTTEALVTANDSSDVHNKLDEEANIIDHTEERNVWNLDPNPSAPTTEALVTANDSSDVHNKLDEEANIIDHTEERNVWNLDPNPSAPTTEALVTANDSSDLLLPQMTLPMCTIN</sequence>
<evidence type="ECO:0000313" key="2">
    <source>
        <dbReference type="EMBL" id="GMF61601.1"/>
    </source>
</evidence>